<comment type="caution">
    <text evidence="6">The sequence shown here is derived from an EMBL/GenBank/DDBJ whole genome shotgun (WGS) entry which is preliminary data.</text>
</comment>
<dbReference type="GO" id="GO:0005085">
    <property type="term" value="F:guanyl-nucleotide exchange factor activity"/>
    <property type="evidence" value="ECO:0007669"/>
    <property type="project" value="UniProtKB-KW"/>
</dbReference>
<dbReference type="SMART" id="SM00229">
    <property type="entry name" value="RasGEFN"/>
    <property type="match status" value="1"/>
</dbReference>
<dbReference type="Proteomes" id="UP001153618">
    <property type="component" value="Unassembled WGS sequence"/>
</dbReference>
<protein>
    <recommendedName>
        <fullName evidence="8">Ras guanine nucleotide exchange factor domain-containing protein</fullName>
    </recommendedName>
</protein>
<feature type="domain" description="N-terminal Ras-GEF" evidence="5">
    <location>
        <begin position="28"/>
        <end position="161"/>
    </location>
</feature>
<evidence type="ECO:0000256" key="3">
    <source>
        <dbReference type="SAM" id="MobiDB-lite"/>
    </source>
</evidence>
<dbReference type="InterPro" id="IPR008937">
    <property type="entry name" value="Ras-like_GEF"/>
</dbReference>
<dbReference type="GO" id="GO:0007265">
    <property type="term" value="P:Ras protein signal transduction"/>
    <property type="evidence" value="ECO:0007669"/>
    <property type="project" value="TreeGrafter"/>
</dbReference>
<dbReference type="SMART" id="SM00147">
    <property type="entry name" value="RasGEF"/>
    <property type="match status" value="1"/>
</dbReference>
<dbReference type="InterPro" id="IPR023578">
    <property type="entry name" value="Ras_GEF_dom_sf"/>
</dbReference>
<keyword evidence="7" id="KW-1185">Reference proteome</keyword>
<evidence type="ECO:0000313" key="7">
    <source>
        <dbReference type="Proteomes" id="UP001153618"/>
    </source>
</evidence>
<dbReference type="CDD" id="cd06224">
    <property type="entry name" value="REM"/>
    <property type="match status" value="1"/>
</dbReference>
<dbReference type="PANTHER" id="PTHR23113">
    <property type="entry name" value="GUANINE NUCLEOTIDE EXCHANGE FACTOR"/>
    <property type="match status" value="1"/>
</dbReference>
<dbReference type="Gene3D" id="1.20.870.10">
    <property type="entry name" value="Son of sevenless (SoS) protein Chain: S domain 1"/>
    <property type="match status" value="1"/>
</dbReference>
<feature type="region of interest" description="Disordered" evidence="3">
    <location>
        <begin position="1"/>
        <end position="26"/>
    </location>
</feature>
<evidence type="ECO:0000313" key="6">
    <source>
        <dbReference type="EMBL" id="CAG8154948.1"/>
    </source>
</evidence>
<dbReference type="PROSITE" id="PS50212">
    <property type="entry name" value="RASGEF_NTER"/>
    <property type="match status" value="1"/>
</dbReference>
<gene>
    <name evidence="6" type="ORF">POLS_LOCUS6183</name>
</gene>
<dbReference type="CDD" id="cd00155">
    <property type="entry name" value="RasGEF"/>
    <property type="match status" value="1"/>
</dbReference>
<accession>A0A9W4HXA2</accession>
<dbReference type="PANTHER" id="PTHR23113:SF368">
    <property type="entry name" value="CELL DIVISION CONTROL PROTEIN 25"/>
    <property type="match status" value="1"/>
</dbReference>
<evidence type="ECO:0000259" key="4">
    <source>
        <dbReference type="PROSITE" id="PS50009"/>
    </source>
</evidence>
<dbReference type="InterPro" id="IPR001895">
    <property type="entry name" value="RASGEF_cat_dom"/>
</dbReference>
<feature type="domain" description="Ras-GEF" evidence="4">
    <location>
        <begin position="194"/>
        <end position="427"/>
    </location>
</feature>
<dbReference type="EMBL" id="CAJVOS010000033">
    <property type="protein sequence ID" value="CAG8154948.1"/>
    <property type="molecule type" value="Genomic_DNA"/>
</dbReference>
<dbReference type="InterPro" id="IPR036964">
    <property type="entry name" value="RASGEF_cat_dom_sf"/>
</dbReference>
<keyword evidence="1 2" id="KW-0344">Guanine-nucleotide releasing factor</keyword>
<dbReference type="Pfam" id="PF00618">
    <property type="entry name" value="RasGEF_N"/>
    <property type="match status" value="1"/>
</dbReference>
<dbReference type="SUPFAM" id="SSF48366">
    <property type="entry name" value="Ras GEF"/>
    <property type="match status" value="1"/>
</dbReference>
<dbReference type="Gene3D" id="1.10.840.10">
    <property type="entry name" value="Ras guanine-nucleotide exchange factors catalytic domain"/>
    <property type="match status" value="1"/>
</dbReference>
<dbReference type="InterPro" id="IPR000651">
    <property type="entry name" value="Ras-like_Gua-exchang_fac_N"/>
</dbReference>
<organism evidence="6 7">
    <name type="scientific">Penicillium olsonii</name>
    <dbReference type="NCBI Taxonomy" id="99116"/>
    <lineage>
        <taxon>Eukaryota</taxon>
        <taxon>Fungi</taxon>
        <taxon>Dikarya</taxon>
        <taxon>Ascomycota</taxon>
        <taxon>Pezizomycotina</taxon>
        <taxon>Eurotiomycetes</taxon>
        <taxon>Eurotiomycetidae</taxon>
        <taxon>Eurotiales</taxon>
        <taxon>Aspergillaceae</taxon>
        <taxon>Penicillium</taxon>
    </lineage>
</organism>
<name>A0A9W4HXA2_PENOL</name>
<dbReference type="InterPro" id="IPR019804">
    <property type="entry name" value="Ras_G-nucl-exch_fac_CS"/>
</dbReference>
<dbReference type="GO" id="GO:0005886">
    <property type="term" value="C:plasma membrane"/>
    <property type="evidence" value="ECO:0007669"/>
    <property type="project" value="TreeGrafter"/>
</dbReference>
<dbReference type="Pfam" id="PF00617">
    <property type="entry name" value="RasGEF"/>
    <property type="match status" value="1"/>
</dbReference>
<dbReference type="OrthoDB" id="546434at2759"/>
<proteinExistence type="predicted"/>
<dbReference type="AlphaFoldDB" id="A0A9W4HXA2"/>
<evidence type="ECO:0008006" key="8">
    <source>
        <dbReference type="Google" id="ProtNLM"/>
    </source>
</evidence>
<evidence type="ECO:0000259" key="5">
    <source>
        <dbReference type="PROSITE" id="PS50212"/>
    </source>
</evidence>
<dbReference type="PROSITE" id="PS00720">
    <property type="entry name" value="RASGEF"/>
    <property type="match status" value="1"/>
</dbReference>
<dbReference type="PROSITE" id="PS50009">
    <property type="entry name" value="RASGEF_CAT"/>
    <property type="match status" value="1"/>
</dbReference>
<evidence type="ECO:0000256" key="1">
    <source>
        <dbReference type="ARBA" id="ARBA00022658"/>
    </source>
</evidence>
<evidence type="ECO:0000256" key="2">
    <source>
        <dbReference type="PROSITE-ProRule" id="PRU00168"/>
    </source>
</evidence>
<reference evidence="6" key="1">
    <citation type="submission" date="2021-07" db="EMBL/GenBank/DDBJ databases">
        <authorList>
            <person name="Branca A.L. A."/>
        </authorList>
    </citation>
    <scope>NUCLEOTIDE SEQUENCE</scope>
</reference>
<sequence>MAQQDTIERIDSGCHDTTDGGADDHSRNVEMIKAGTLATLVENLTRHDRLDAAFNRAFLTTYTYFTSGSELLGHLIDRFDNTQPPSTDSTEIEQWSTQTKPLIRLRVVNILRQWLEHFWSEPKGHDTDELLRTMRAFVQRVASEPETPTQQLDIIIQRRLSGQTYTKKSHPSISNPPKPILPRKLDKLQFMKIDAKEIARQLTILEAQTFSNIQREEFLHKNWQKKTTPLVAPNVRCLIRHSNQISNWVCGAVLAEPDLKKRAQVVDHLVNVASTCHQLQNYSAVISILSGLESAPIYRLARTWAMVTERSCNMLRPLQAMIVSAQNYQAYRETLRVAVPPCIPFLGLFLKDLTFIEDGNPALTSDGLINFHKYTMLATTVQEVQRWKEAPYCLQPVPELQEYLAKQLHSAVELHEMWDRSCELEPKGRGLSNRPRDLYTPTGGMSASMVVACMVLDD</sequence>